<dbReference type="SUPFAM" id="SSF50814">
    <property type="entry name" value="Lipocalins"/>
    <property type="match status" value="1"/>
</dbReference>
<dbReference type="Gene3D" id="2.40.128.20">
    <property type="match status" value="1"/>
</dbReference>
<dbReference type="PANTHER" id="PTHR40087:SF1">
    <property type="entry name" value="PHENOLIC ACID DECARBOXYLASE PADC"/>
    <property type="match status" value="1"/>
</dbReference>
<protein>
    <submittedName>
        <fullName evidence="2">Phenolic acid decarboxylase</fullName>
    </submittedName>
</protein>
<reference evidence="2 3" key="1">
    <citation type="submission" date="2020-05" db="EMBL/GenBank/DDBJ databases">
        <title>MicrobeNet Type strains.</title>
        <authorList>
            <person name="Nicholson A.C."/>
        </authorList>
    </citation>
    <scope>NUCLEOTIDE SEQUENCE [LARGE SCALE GENOMIC DNA]</scope>
    <source>
        <strain evidence="2 3">JCM 3224</strain>
    </source>
</reference>
<dbReference type="PANTHER" id="PTHR40087">
    <property type="entry name" value="PHENOLIC ACID DECARBOXYLASE PADC"/>
    <property type="match status" value="1"/>
</dbReference>
<comment type="caution">
    <text evidence="2">The sequence shown here is derived from an EMBL/GenBank/DDBJ whole genome shotgun (WGS) entry which is preliminary data.</text>
</comment>
<dbReference type="InterPro" id="IPR012674">
    <property type="entry name" value="Calycin"/>
</dbReference>
<keyword evidence="3" id="KW-1185">Reference proteome</keyword>
<evidence type="ECO:0000313" key="3">
    <source>
        <dbReference type="Proteomes" id="UP000586827"/>
    </source>
</evidence>
<dbReference type="EMBL" id="JABELX010000009">
    <property type="protein sequence ID" value="NNH73080.1"/>
    <property type="molecule type" value="Genomic_DNA"/>
</dbReference>
<dbReference type="AlphaFoldDB" id="A0A849C9N4"/>
<feature type="region of interest" description="Disordered" evidence="1">
    <location>
        <begin position="151"/>
        <end position="176"/>
    </location>
</feature>
<dbReference type="Proteomes" id="UP000586827">
    <property type="component" value="Unassembled WGS sequence"/>
</dbReference>
<organism evidence="2 3">
    <name type="scientific">Nocardia uniformis</name>
    <dbReference type="NCBI Taxonomy" id="53432"/>
    <lineage>
        <taxon>Bacteria</taxon>
        <taxon>Bacillati</taxon>
        <taxon>Actinomycetota</taxon>
        <taxon>Actinomycetes</taxon>
        <taxon>Mycobacteriales</taxon>
        <taxon>Nocardiaceae</taxon>
        <taxon>Nocardia</taxon>
    </lineage>
</organism>
<dbReference type="Pfam" id="PF05870">
    <property type="entry name" value="PA_decarbox"/>
    <property type="match status" value="1"/>
</dbReference>
<accession>A0A849C9N4</accession>
<gene>
    <name evidence="2" type="ORF">HLB23_25000</name>
</gene>
<dbReference type="InterPro" id="IPR008729">
    <property type="entry name" value="PA_de_COase"/>
</dbReference>
<name>A0A849C9N4_9NOCA</name>
<dbReference type="GO" id="GO:0016831">
    <property type="term" value="F:carboxy-lyase activity"/>
    <property type="evidence" value="ECO:0007669"/>
    <property type="project" value="InterPro"/>
</dbReference>
<dbReference type="RefSeq" id="WP_067523413.1">
    <property type="nucleotide sequence ID" value="NZ_JABELX010000009.1"/>
</dbReference>
<evidence type="ECO:0000256" key="1">
    <source>
        <dbReference type="SAM" id="MobiDB-lite"/>
    </source>
</evidence>
<sequence>MSAGPTSTSNSALTGDLSGLIGKHLIYAYENGWKYELYVRNAETIESRCLMGPMFGRWSKNQSAKFVQLSGDLYKLAWVEPTGTTTNVILWLSDRRVHTTISYPQWMLDYPESTLGRYEDNLAAIIADRERGPTYPLTLVSSTGRITYLETRDPDDDTVIDRPPNRLPPGYADRTN</sequence>
<proteinExistence type="predicted"/>
<evidence type="ECO:0000313" key="2">
    <source>
        <dbReference type="EMBL" id="NNH73080.1"/>
    </source>
</evidence>